<accession>A0A9D2WPB9</accession>
<gene>
    <name evidence="1" type="ORF">SPSYN_02059</name>
</gene>
<comment type="caution">
    <text evidence="1">The sequence shown here is derived from an EMBL/GenBank/DDBJ whole genome shotgun (WGS) entry which is preliminary data.</text>
</comment>
<dbReference type="Proteomes" id="UP000798488">
    <property type="component" value="Unassembled WGS sequence"/>
</dbReference>
<evidence type="ECO:0000313" key="2">
    <source>
        <dbReference type="Proteomes" id="UP000798488"/>
    </source>
</evidence>
<keyword evidence="2" id="KW-1185">Reference proteome</keyword>
<organism evidence="1 2">
    <name type="scientific">Sporotomaculum syntrophicum</name>
    <dbReference type="NCBI Taxonomy" id="182264"/>
    <lineage>
        <taxon>Bacteria</taxon>
        <taxon>Bacillati</taxon>
        <taxon>Bacillota</taxon>
        <taxon>Clostridia</taxon>
        <taxon>Eubacteriales</taxon>
        <taxon>Desulfallaceae</taxon>
        <taxon>Sporotomaculum</taxon>
    </lineage>
</organism>
<dbReference type="RefSeq" id="WP_161822380.1">
    <property type="nucleotide sequence ID" value="NZ_LSRS01000004.1"/>
</dbReference>
<dbReference type="EMBL" id="LSRS01000004">
    <property type="protein sequence ID" value="KAF1084889.1"/>
    <property type="molecule type" value="Genomic_DNA"/>
</dbReference>
<dbReference type="OrthoDB" id="2583073at2"/>
<sequence>MIRALSESSFDRIAKSYFNIFLGNNPFEDCFRKEIEKVELLYPVDGYYLAQKQYTALMLTLSNLYVDEEVYISEIETESIGDVFKQNCDVTKYELKHWSFDLSTSYDEYMQMDINVENAIYSSQGKWGIIISHEEHAVIGGSIEFLEKFKVKYPEFNNSIKNFQAHWEYNKNNYNSNMEWYDRFIESLKR</sequence>
<name>A0A9D2WPB9_9FIRM</name>
<protein>
    <submittedName>
        <fullName evidence="1">Uncharacterized protein</fullName>
    </submittedName>
</protein>
<dbReference type="AlphaFoldDB" id="A0A9D2WPB9"/>
<evidence type="ECO:0000313" key="1">
    <source>
        <dbReference type="EMBL" id="KAF1084889.1"/>
    </source>
</evidence>
<reference evidence="1" key="1">
    <citation type="submission" date="2016-02" db="EMBL/GenBank/DDBJ databases">
        <title>Draft Genome Sequence of Sporotomaculum syntrophicum Strain FB, a Syntrophic Benzoate Degrader.</title>
        <authorList>
            <person name="Nobu M.K."/>
            <person name="Narihiro T."/>
            <person name="Qiu Y.-L."/>
            <person name="Ohashi A."/>
            <person name="Liu W.-T."/>
            <person name="Yuji S."/>
        </authorList>
    </citation>
    <scope>NUCLEOTIDE SEQUENCE</scope>
    <source>
        <strain evidence="1">FB</strain>
    </source>
</reference>
<proteinExistence type="predicted"/>